<dbReference type="GO" id="GO:0046872">
    <property type="term" value="F:metal ion binding"/>
    <property type="evidence" value="ECO:0007669"/>
    <property type="project" value="UniProtKB-KW"/>
</dbReference>
<protein>
    <recommendedName>
        <fullName evidence="5">Metallo-beta-lactamase domain-containing protein</fullName>
    </recommendedName>
</protein>
<name>A0A423V9Z7_CYTCH</name>
<dbReference type="OrthoDB" id="10250730at2759"/>
<reference evidence="6 7" key="1">
    <citation type="submission" date="2015-09" db="EMBL/GenBank/DDBJ databases">
        <title>Host preference determinants of Valsa canker pathogens revealed by comparative genomics.</title>
        <authorList>
            <person name="Yin Z."/>
            <person name="Huang L."/>
        </authorList>
    </citation>
    <scope>NUCLEOTIDE SEQUENCE [LARGE SCALE GENOMIC DNA]</scope>
    <source>
        <strain evidence="6 7">YSFL</strain>
    </source>
</reference>
<dbReference type="STRING" id="252740.A0A423V9Z7"/>
<accession>A0A423V9Z7</accession>
<comment type="caution">
    <text evidence="6">The sequence shown here is derived from an EMBL/GenBank/DDBJ whole genome shotgun (WGS) entry which is preliminary data.</text>
</comment>
<dbReference type="SMART" id="SM00849">
    <property type="entry name" value="Lactamase_B"/>
    <property type="match status" value="1"/>
</dbReference>
<organism evidence="6 7">
    <name type="scientific">Cytospora chrysosperma</name>
    <name type="common">Cytospora canker fungus</name>
    <name type="synonym">Sphaeria chrysosperma</name>
    <dbReference type="NCBI Taxonomy" id="252740"/>
    <lineage>
        <taxon>Eukaryota</taxon>
        <taxon>Fungi</taxon>
        <taxon>Dikarya</taxon>
        <taxon>Ascomycota</taxon>
        <taxon>Pezizomycotina</taxon>
        <taxon>Sordariomycetes</taxon>
        <taxon>Sordariomycetidae</taxon>
        <taxon>Diaporthales</taxon>
        <taxon>Cytosporaceae</taxon>
        <taxon>Cytospora</taxon>
    </lineage>
</organism>
<evidence type="ECO:0000256" key="1">
    <source>
        <dbReference type="ARBA" id="ARBA00007749"/>
    </source>
</evidence>
<keyword evidence="3" id="KW-0378">Hydrolase</keyword>
<dbReference type="Pfam" id="PF00753">
    <property type="entry name" value="Lactamase_B"/>
    <property type="match status" value="1"/>
</dbReference>
<feature type="domain" description="Metallo-beta-lactamase" evidence="5">
    <location>
        <begin position="50"/>
        <end position="267"/>
    </location>
</feature>
<dbReference type="Proteomes" id="UP000284375">
    <property type="component" value="Unassembled WGS sequence"/>
</dbReference>
<dbReference type="PANTHER" id="PTHR42978:SF5">
    <property type="entry name" value="METALLO-BETA-LACTAMASE DOMAIN-CONTAINING PROTEIN"/>
    <property type="match status" value="1"/>
</dbReference>
<dbReference type="SUPFAM" id="SSF56281">
    <property type="entry name" value="Metallo-hydrolase/oxidoreductase"/>
    <property type="match status" value="1"/>
</dbReference>
<dbReference type="InterPro" id="IPR001279">
    <property type="entry name" value="Metallo-B-lactamas"/>
</dbReference>
<evidence type="ECO:0000313" key="7">
    <source>
        <dbReference type="Proteomes" id="UP000284375"/>
    </source>
</evidence>
<dbReference type="AlphaFoldDB" id="A0A423V9Z7"/>
<keyword evidence="4" id="KW-0862">Zinc</keyword>
<dbReference type="EMBL" id="LJZO01000077">
    <property type="protein sequence ID" value="ROV87725.1"/>
    <property type="molecule type" value="Genomic_DNA"/>
</dbReference>
<dbReference type="Gene3D" id="3.60.15.10">
    <property type="entry name" value="Ribonuclease Z/Hydroxyacylglutathione hydrolase-like"/>
    <property type="match status" value="1"/>
</dbReference>
<proteinExistence type="inferred from homology"/>
<dbReference type="InterPro" id="IPR036866">
    <property type="entry name" value="RibonucZ/Hydroxyglut_hydro"/>
</dbReference>
<keyword evidence="2" id="KW-0479">Metal-binding</keyword>
<dbReference type="PANTHER" id="PTHR42978">
    <property type="entry name" value="QUORUM-QUENCHING LACTONASE YTNP-RELATED-RELATED"/>
    <property type="match status" value="1"/>
</dbReference>
<evidence type="ECO:0000313" key="6">
    <source>
        <dbReference type="EMBL" id="ROV87725.1"/>
    </source>
</evidence>
<sequence length="355" mass="39166">MAKSAPNLNIEASSATVDVRIIDTTSRLSGISTSFFFGPNIKGHDVLSCPAYSFLVEHPSGRKLIFDLGLRKDVDNLALKIRESFLQMPGSKVEARLDVREQLEEHGVPGSSIEGVIWSHWHFDHTGDPSTFDSHTALIVGPGFKEAFLPGYPANKDSPILESDYSGRELREIQFNQGKKVGRFAAFDYFGDGSYYLLDAPGHAVGHLCALARVTSNPDSYIFMAGDASHHGGEFRPSEYLPLPDSISPHPLEAHSASPCPGAIFEHILRGGDKTKPFYTAVNGNVHLDGNEVERTIEKMQEADAHDKVLVVLAHDHTLLPILDFFPSYANDFASKDWVSKGRWAFLKDFKEALE</sequence>
<gene>
    <name evidence="6" type="ORF">VSDG_09747</name>
</gene>
<evidence type="ECO:0000256" key="3">
    <source>
        <dbReference type="ARBA" id="ARBA00022801"/>
    </source>
</evidence>
<dbReference type="InterPro" id="IPR051013">
    <property type="entry name" value="MBL_superfamily_lactonases"/>
</dbReference>
<comment type="similarity">
    <text evidence="1">Belongs to the metallo-beta-lactamase superfamily.</text>
</comment>
<dbReference type="GO" id="GO:0016787">
    <property type="term" value="F:hydrolase activity"/>
    <property type="evidence" value="ECO:0007669"/>
    <property type="project" value="UniProtKB-KW"/>
</dbReference>
<keyword evidence="7" id="KW-1185">Reference proteome</keyword>
<evidence type="ECO:0000256" key="4">
    <source>
        <dbReference type="ARBA" id="ARBA00022833"/>
    </source>
</evidence>
<evidence type="ECO:0000259" key="5">
    <source>
        <dbReference type="SMART" id="SM00849"/>
    </source>
</evidence>
<dbReference type="CDD" id="cd07730">
    <property type="entry name" value="metallo-hydrolase-like_MBL-fold"/>
    <property type="match status" value="1"/>
</dbReference>
<evidence type="ECO:0000256" key="2">
    <source>
        <dbReference type="ARBA" id="ARBA00022723"/>
    </source>
</evidence>